<keyword evidence="2" id="KW-0808">Transferase</keyword>
<dbReference type="Gene3D" id="3.40.1080.10">
    <property type="entry name" value="Glutaconate Coenzyme A-transferase"/>
    <property type="match status" value="1"/>
</dbReference>
<accession>A0A3T1CZ54</accession>
<dbReference type="SMART" id="SM00882">
    <property type="entry name" value="CoA_trans"/>
    <property type="match status" value="1"/>
</dbReference>
<dbReference type="Pfam" id="PF01144">
    <property type="entry name" value="CoA_trans"/>
    <property type="match status" value="1"/>
</dbReference>
<dbReference type="InterPro" id="IPR037171">
    <property type="entry name" value="NagB/RpiA_transferase-like"/>
</dbReference>
<keyword evidence="3" id="KW-1185">Reference proteome</keyword>
<dbReference type="Proteomes" id="UP000289856">
    <property type="component" value="Chromosome"/>
</dbReference>
<dbReference type="PANTHER" id="PTHR43293:SF3">
    <property type="entry name" value="CHOLESTEROL RING-CLEAVING HYDROLASE IPDB SUBUNIT"/>
    <property type="match status" value="1"/>
</dbReference>
<evidence type="ECO:0000313" key="3">
    <source>
        <dbReference type="Proteomes" id="UP000289856"/>
    </source>
</evidence>
<evidence type="ECO:0000256" key="1">
    <source>
        <dbReference type="ARBA" id="ARBA00007047"/>
    </source>
</evidence>
<protein>
    <submittedName>
        <fullName evidence="2">CoA transferase subunit A</fullName>
    </submittedName>
</protein>
<dbReference type="OrthoDB" id="9777193at2"/>
<dbReference type="EMBL" id="AP019400">
    <property type="protein sequence ID" value="BBI31132.1"/>
    <property type="molecule type" value="Genomic_DNA"/>
</dbReference>
<gene>
    <name evidence="2" type="ORF">KCTCHS21_05310</name>
</gene>
<reference evidence="2 3" key="1">
    <citation type="submission" date="2019-01" db="EMBL/GenBank/DDBJ databases">
        <title>Complete genome sequence of Cohnella hallensis HS21 isolated from Korean fir (Abies koreana) rhizospheric soil.</title>
        <authorList>
            <person name="Jiang L."/>
            <person name="Kang S.W."/>
            <person name="Kim S."/>
            <person name="Jung J."/>
            <person name="Kim C.Y."/>
            <person name="Kim D.H."/>
            <person name="Kim S.W."/>
            <person name="Lee J."/>
        </authorList>
    </citation>
    <scope>NUCLEOTIDE SEQUENCE [LARGE SCALE GENOMIC DNA]</scope>
    <source>
        <strain evidence="2 3">HS21</strain>
    </source>
</reference>
<evidence type="ECO:0000313" key="2">
    <source>
        <dbReference type="EMBL" id="BBI31132.1"/>
    </source>
</evidence>
<comment type="similarity">
    <text evidence="1">Belongs to the 3-oxoacid CoA-transferase subunit B family.</text>
</comment>
<dbReference type="SUPFAM" id="SSF100950">
    <property type="entry name" value="NagB/RpiA/CoA transferase-like"/>
    <property type="match status" value="1"/>
</dbReference>
<dbReference type="InterPro" id="IPR004165">
    <property type="entry name" value="CoA_trans_fam_I"/>
</dbReference>
<dbReference type="PANTHER" id="PTHR43293">
    <property type="entry name" value="ACETATE COA-TRANSFERASE YDIF"/>
    <property type="match status" value="1"/>
</dbReference>
<dbReference type="AlphaFoldDB" id="A0A3T1CZ54"/>
<dbReference type="RefSeq" id="WP_157993925.1">
    <property type="nucleotide sequence ID" value="NZ_AP019400.1"/>
</dbReference>
<organism evidence="2 3">
    <name type="scientific">Cohnella abietis</name>
    <dbReference type="NCBI Taxonomy" id="2507935"/>
    <lineage>
        <taxon>Bacteria</taxon>
        <taxon>Bacillati</taxon>
        <taxon>Bacillota</taxon>
        <taxon>Bacilli</taxon>
        <taxon>Bacillales</taxon>
        <taxon>Paenibacillaceae</taxon>
        <taxon>Cohnella</taxon>
    </lineage>
</organism>
<sequence length="286" mass="31203">MTDKFTTLQQAVEWVSDGMVVAISGNMDMSPMSFIRELIKAGKKNIQLICIGSSGINADILLGSDSLRSVEFSQISLGEFGFAPHFRRRLEEGSIETKEHACPALFSAIQAGAMGIPFIPVRGLLETDYMNIRTDFIRINNPYNVEQSVAIVPSIRPDLAIFHAFKADRKGNVVAHSLQNNRILAQAAVKTIVTVEEIVTEQELASSQGSRIPSTYISAIVHAPHGAHPTTCPGYYPADADHIRGYVKAASSPTDFQHYLDSYETPTTGRTDTVPAHSIETKEVGV</sequence>
<name>A0A3T1CZ54_9BACL</name>
<proteinExistence type="inferred from homology"/>
<dbReference type="KEGG" id="cohn:KCTCHS21_05310"/>
<dbReference type="GO" id="GO:0008410">
    <property type="term" value="F:CoA-transferase activity"/>
    <property type="evidence" value="ECO:0007669"/>
    <property type="project" value="InterPro"/>
</dbReference>
<dbReference type="Gene3D" id="3.30.30.40">
    <property type="match status" value="1"/>
</dbReference>